<evidence type="ECO:0000313" key="2">
    <source>
        <dbReference type="Proteomes" id="UP000019197"/>
    </source>
</evidence>
<dbReference type="Proteomes" id="UP000019197">
    <property type="component" value="Unassembled WGS sequence"/>
</dbReference>
<proteinExistence type="predicted"/>
<organism evidence="1 2">
    <name type="scientific">Xenorhabdus cabanillasii JM26</name>
    <dbReference type="NCBI Taxonomy" id="1427517"/>
    <lineage>
        <taxon>Bacteria</taxon>
        <taxon>Pseudomonadati</taxon>
        <taxon>Pseudomonadota</taxon>
        <taxon>Gammaproteobacteria</taxon>
        <taxon>Enterobacterales</taxon>
        <taxon>Morganellaceae</taxon>
        <taxon>Xenorhabdus</taxon>
    </lineage>
</organism>
<comment type="caution">
    <text evidence="1">The sequence shown here is derived from an EMBL/GenBank/DDBJ whole genome shotgun (WGS) entry which is preliminary data.</text>
</comment>
<gene>
    <name evidence="1" type="ORF">XCR1_1430047</name>
</gene>
<evidence type="ECO:0000313" key="1">
    <source>
        <dbReference type="EMBL" id="CDL80285.1"/>
    </source>
</evidence>
<protein>
    <submittedName>
        <fullName evidence="1">Uncharacterized protein</fullName>
    </submittedName>
</protein>
<sequence length="53" mass="6366">MEDKSRIRTEEKKAEFFDCHLFERFFKYNQHIAISIDTLINEHSSQSESEAKT</sequence>
<dbReference type="EMBL" id="CBXE010000050">
    <property type="protein sequence ID" value="CDL80285.1"/>
    <property type="molecule type" value="Genomic_DNA"/>
</dbReference>
<accession>W1ISS8</accession>
<dbReference type="AlphaFoldDB" id="W1ISS8"/>
<reference evidence="1 2" key="1">
    <citation type="submission" date="2013-11" db="EMBL/GenBank/DDBJ databases">
        <title>Draft genome sequence and annotation of the entomopathogenic bacterium, Xenorhabdus cabanillasi strain JM26.</title>
        <authorList>
            <person name="Gualtieri M."/>
            <person name="Ogier J.C."/>
            <person name="Pages S."/>
            <person name="Givaudan A."/>
            <person name="Gaudriault S."/>
        </authorList>
    </citation>
    <scope>NUCLEOTIDE SEQUENCE [LARGE SCALE GENOMIC DNA]</scope>
    <source>
        <strain evidence="1 2">JM26</strain>
    </source>
</reference>
<name>W1ISS8_9GAMM</name>